<dbReference type="PANTHER" id="PTHR40765:SF2">
    <property type="entry name" value="ESX-2 SECRETION SYSTEM ATPASE ECCB2"/>
    <property type="match status" value="1"/>
</dbReference>
<evidence type="ECO:0000256" key="1">
    <source>
        <dbReference type="SAM" id="Phobius"/>
    </source>
</evidence>
<name>A0A0X3UPP1_9ACTN</name>
<protein>
    <recommendedName>
        <fullName evidence="4">Type VII secretion protein EccB</fullName>
    </recommendedName>
</protein>
<evidence type="ECO:0000313" key="3">
    <source>
        <dbReference type="Proteomes" id="UP000053244"/>
    </source>
</evidence>
<keyword evidence="1" id="KW-0472">Membrane</keyword>
<dbReference type="InterPro" id="IPR044857">
    <property type="entry name" value="T7SS_EccB_R1"/>
</dbReference>
<dbReference type="Gene3D" id="3.30.2390.20">
    <property type="entry name" value="Type VII secretion system EccB, repeat 1 domain"/>
    <property type="match status" value="1"/>
</dbReference>
<dbReference type="OrthoDB" id="3847604at2"/>
<proteinExistence type="predicted"/>
<evidence type="ECO:0000313" key="2">
    <source>
        <dbReference type="EMBL" id="KUL34475.1"/>
    </source>
</evidence>
<dbReference type="InterPro" id="IPR007795">
    <property type="entry name" value="T7SS_EccB"/>
</dbReference>
<keyword evidence="1" id="KW-1133">Transmembrane helix</keyword>
<keyword evidence="1" id="KW-0812">Transmembrane</keyword>
<accession>A0A0X3UPP1</accession>
<dbReference type="Pfam" id="PF05108">
    <property type="entry name" value="T7SS_ESX1_EccB"/>
    <property type="match status" value="2"/>
</dbReference>
<dbReference type="PANTHER" id="PTHR40765">
    <property type="entry name" value="ESX-2 SECRETION SYSTEM ATPASE ECCB2"/>
    <property type="match status" value="1"/>
</dbReference>
<dbReference type="AlphaFoldDB" id="A0A0X3UPP1"/>
<gene>
    <name evidence="2" type="ORF">ADL15_15410</name>
</gene>
<feature type="transmembrane region" description="Helical" evidence="1">
    <location>
        <begin position="32"/>
        <end position="54"/>
    </location>
</feature>
<evidence type="ECO:0008006" key="4">
    <source>
        <dbReference type="Google" id="ProtNLM"/>
    </source>
</evidence>
<reference evidence="2 3" key="1">
    <citation type="submission" date="2015-10" db="EMBL/GenBank/DDBJ databases">
        <authorList>
            <person name="Gilbert D.G."/>
        </authorList>
    </citation>
    <scope>NUCLEOTIDE SEQUENCE [LARGE SCALE GENOMIC DNA]</scope>
    <source>
        <strain evidence="2 3">NRRL B-16712</strain>
    </source>
</reference>
<keyword evidence="3" id="KW-1185">Reference proteome</keyword>
<dbReference type="EMBL" id="LLZH01000121">
    <property type="protein sequence ID" value="KUL34475.1"/>
    <property type="molecule type" value="Genomic_DNA"/>
</dbReference>
<sequence>MSSERFALERLTGALIAHDADPSRPPLRRAGAVALTGVLLAALTAGVLAGYGMLSGAGTGLAEPTDPSAVLLDRRTGARYVYLESDRRLHPVLNYTSGLLLAAGPRPGVKTVTAARLAEVPLGATLGIPDAPDALPAAGNLLGGAWTVCTENGASTLLVGFTPDGPPVTDRALLVRDPAGRTFLVHDGRRSRVDSAMRGTAWPVAAAWIDAVPAGPDLISPPVPAFADPPVRACVTRPADGPASVRLNPAVPSGTPVYVPRGHGAVVTSPTGAVQVVTDEGRAYPLASRELLVTLGYPDVRPVPVPAELVALLPAGPLLDPERARRH</sequence>
<comment type="caution">
    <text evidence="2">The sequence shown here is derived from an EMBL/GenBank/DDBJ whole genome shotgun (WGS) entry which is preliminary data.</text>
</comment>
<dbReference type="RefSeq" id="WP_067690454.1">
    <property type="nucleotide sequence ID" value="NZ_LLZH01000121.1"/>
</dbReference>
<dbReference type="GO" id="GO:0005576">
    <property type="term" value="C:extracellular region"/>
    <property type="evidence" value="ECO:0007669"/>
    <property type="project" value="TreeGrafter"/>
</dbReference>
<organism evidence="2 3">
    <name type="scientific">Actinoplanes awajinensis subsp. mycoplanecinus</name>
    <dbReference type="NCBI Taxonomy" id="135947"/>
    <lineage>
        <taxon>Bacteria</taxon>
        <taxon>Bacillati</taxon>
        <taxon>Actinomycetota</taxon>
        <taxon>Actinomycetes</taxon>
        <taxon>Micromonosporales</taxon>
        <taxon>Micromonosporaceae</taxon>
        <taxon>Actinoplanes</taxon>
    </lineage>
</organism>
<dbReference type="Proteomes" id="UP000053244">
    <property type="component" value="Unassembled WGS sequence"/>
</dbReference>